<sequence>MENSNRVASFVIPGMLTLYLEEMQFILIISFKISQSENKQITSTLASIRYTVRALRKLNSQDNLSEQRKQPKG</sequence>
<dbReference type="AlphaFoldDB" id="A0AAW1JBL4"/>
<gene>
    <name evidence="1" type="ORF">QE152_g31273</name>
</gene>
<reference evidence="1 2" key="1">
    <citation type="journal article" date="2024" name="BMC Genomics">
        <title>De novo assembly and annotation of Popillia japonica's genome with initial clues to its potential as an invasive pest.</title>
        <authorList>
            <person name="Cucini C."/>
            <person name="Boschi S."/>
            <person name="Funari R."/>
            <person name="Cardaioli E."/>
            <person name="Iannotti N."/>
            <person name="Marturano G."/>
            <person name="Paoli F."/>
            <person name="Bruttini M."/>
            <person name="Carapelli A."/>
            <person name="Frati F."/>
            <person name="Nardi F."/>
        </authorList>
    </citation>
    <scope>NUCLEOTIDE SEQUENCE [LARGE SCALE GENOMIC DNA]</scope>
    <source>
        <strain evidence="1">DMR45628</strain>
    </source>
</reference>
<proteinExistence type="predicted"/>
<name>A0AAW1JBL4_POPJA</name>
<evidence type="ECO:0000313" key="1">
    <source>
        <dbReference type="EMBL" id="KAK9700401.1"/>
    </source>
</evidence>
<dbReference type="Proteomes" id="UP001458880">
    <property type="component" value="Unassembled WGS sequence"/>
</dbReference>
<keyword evidence="2" id="KW-1185">Reference proteome</keyword>
<comment type="caution">
    <text evidence="1">The sequence shown here is derived from an EMBL/GenBank/DDBJ whole genome shotgun (WGS) entry which is preliminary data.</text>
</comment>
<dbReference type="EMBL" id="JASPKY010000438">
    <property type="protein sequence ID" value="KAK9700401.1"/>
    <property type="molecule type" value="Genomic_DNA"/>
</dbReference>
<accession>A0AAW1JBL4</accession>
<evidence type="ECO:0000313" key="2">
    <source>
        <dbReference type="Proteomes" id="UP001458880"/>
    </source>
</evidence>
<organism evidence="1 2">
    <name type="scientific">Popillia japonica</name>
    <name type="common">Japanese beetle</name>
    <dbReference type="NCBI Taxonomy" id="7064"/>
    <lineage>
        <taxon>Eukaryota</taxon>
        <taxon>Metazoa</taxon>
        <taxon>Ecdysozoa</taxon>
        <taxon>Arthropoda</taxon>
        <taxon>Hexapoda</taxon>
        <taxon>Insecta</taxon>
        <taxon>Pterygota</taxon>
        <taxon>Neoptera</taxon>
        <taxon>Endopterygota</taxon>
        <taxon>Coleoptera</taxon>
        <taxon>Polyphaga</taxon>
        <taxon>Scarabaeiformia</taxon>
        <taxon>Scarabaeidae</taxon>
        <taxon>Rutelinae</taxon>
        <taxon>Popillia</taxon>
    </lineage>
</organism>
<protein>
    <submittedName>
        <fullName evidence="1">Uncharacterized protein</fullName>
    </submittedName>
</protein>